<protein>
    <submittedName>
        <fullName evidence="10">DMT family transporter</fullName>
    </submittedName>
</protein>
<dbReference type="InterPro" id="IPR037185">
    <property type="entry name" value="EmrE-like"/>
</dbReference>
<feature type="transmembrane region" description="Helical" evidence="8">
    <location>
        <begin position="35"/>
        <end position="56"/>
    </location>
</feature>
<feature type="transmembrane region" description="Helical" evidence="8">
    <location>
        <begin position="179"/>
        <end position="198"/>
    </location>
</feature>
<feature type="transmembrane region" description="Helical" evidence="8">
    <location>
        <begin position="68"/>
        <end position="86"/>
    </location>
</feature>
<comment type="caution">
    <text evidence="10">The sequence shown here is derived from an EMBL/GenBank/DDBJ whole genome shotgun (WGS) entry which is preliminary data.</text>
</comment>
<evidence type="ECO:0000256" key="2">
    <source>
        <dbReference type="ARBA" id="ARBA00007362"/>
    </source>
</evidence>
<evidence type="ECO:0000256" key="4">
    <source>
        <dbReference type="ARBA" id="ARBA00022692"/>
    </source>
</evidence>
<gene>
    <name evidence="10" type="ORF">HF320_03495</name>
</gene>
<evidence type="ECO:0000259" key="9">
    <source>
        <dbReference type="Pfam" id="PF00892"/>
    </source>
</evidence>
<comment type="similarity">
    <text evidence="2">Belongs to the EamA transporter family.</text>
</comment>
<evidence type="ECO:0000313" key="10">
    <source>
        <dbReference type="EMBL" id="NMF55396.1"/>
    </source>
</evidence>
<keyword evidence="5 8" id="KW-1133">Transmembrane helix</keyword>
<keyword evidence="4 8" id="KW-0812">Transmembrane</keyword>
<dbReference type="Pfam" id="PF00892">
    <property type="entry name" value="EamA"/>
    <property type="match status" value="2"/>
</dbReference>
<evidence type="ECO:0000256" key="7">
    <source>
        <dbReference type="SAM" id="MobiDB-lite"/>
    </source>
</evidence>
<accession>A0A7X9YIT0</accession>
<feature type="transmembrane region" description="Helical" evidence="8">
    <location>
        <begin position="266"/>
        <end position="284"/>
    </location>
</feature>
<keyword evidence="11" id="KW-1185">Reference proteome</keyword>
<dbReference type="PANTHER" id="PTHR42920:SF5">
    <property type="entry name" value="EAMA DOMAIN-CONTAINING PROTEIN"/>
    <property type="match status" value="1"/>
</dbReference>
<keyword evidence="3" id="KW-1003">Cell membrane</keyword>
<evidence type="ECO:0000313" key="11">
    <source>
        <dbReference type="Proteomes" id="UP000546970"/>
    </source>
</evidence>
<proteinExistence type="inferred from homology"/>
<name>A0A7X9YIT0_9ACTN</name>
<dbReference type="AlphaFoldDB" id="A0A7X9YIT0"/>
<feature type="transmembrane region" description="Helical" evidence="8">
    <location>
        <begin position="210"/>
        <end position="228"/>
    </location>
</feature>
<organism evidence="10 11">
    <name type="scientific">Collinsella acetigenes</name>
    <dbReference type="NCBI Taxonomy" id="2713419"/>
    <lineage>
        <taxon>Bacteria</taxon>
        <taxon>Bacillati</taxon>
        <taxon>Actinomycetota</taxon>
        <taxon>Coriobacteriia</taxon>
        <taxon>Coriobacteriales</taxon>
        <taxon>Coriobacteriaceae</taxon>
        <taxon>Collinsella</taxon>
    </lineage>
</organism>
<dbReference type="EMBL" id="JABBCP010000002">
    <property type="protein sequence ID" value="NMF55396.1"/>
    <property type="molecule type" value="Genomic_DNA"/>
</dbReference>
<feature type="transmembrane region" description="Helical" evidence="8">
    <location>
        <begin position="240"/>
        <end position="260"/>
    </location>
</feature>
<evidence type="ECO:0000256" key="3">
    <source>
        <dbReference type="ARBA" id="ARBA00022475"/>
    </source>
</evidence>
<evidence type="ECO:0000256" key="5">
    <source>
        <dbReference type="ARBA" id="ARBA00022989"/>
    </source>
</evidence>
<evidence type="ECO:0000256" key="8">
    <source>
        <dbReference type="SAM" id="Phobius"/>
    </source>
</evidence>
<comment type="subcellular location">
    <subcellularLocation>
        <location evidence="1">Cell membrane</location>
        <topology evidence="1">Multi-pass membrane protein</topology>
    </subcellularLocation>
</comment>
<feature type="domain" description="EamA" evidence="9">
    <location>
        <begin position="149"/>
        <end position="283"/>
    </location>
</feature>
<feature type="region of interest" description="Disordered" evidence="7">
    <location>
        <begin position="290"/>
        <end position="311"/>
    </location>
</feature>
<keyword evidence="6 8" id="KW-0472">Membrane</keyword>
<feature type="transmembrane region" description="Helical" evidence="8">
    <location>
        <begin position="147"/>
        <end position="167"/>
    </location>
</feature>
<feature type="transmembrane region" description="Helical" evidence="8">
    <location>
        <begin position="123"/>
        <end position="141"/>
    </location>
</feature>
<feature type="transmembrane region" description="Helical" evidence="8">
    <location>
        <begin position="12"/>
        <end position="29"/>
    </location>
</feature>
<dbReference type="PANTHER" id="PTHR42920">
    <property type="entry name" value="OS03G0707200 PROTEIN-RELATED"/>
    <property type="match status" value="1"/>
</dbReference>
<evidence type="ECO:0000256" key="6">
    <source>
        <dbReference type="ARBA" id="ARBA00023136"/>
    </source>
</evidence>
<feature type="domain" description="EamA" evidence="9">
    <location>
        <begin position="11"/>
        <end position="140"/>
    </location>
</feature>
<sequence>MHSFAWTQGKADIALGLVAVGWGSSYLLMKIGLGGMGPFMVIAMRFLIAFAVVGAVSFRKIAHTNRVILKYASVLGLLLFGLFAFLTHGLETTSASNGGFLTAMAVVFVPIINAALQRRMPPRPIIAGTMVTLAGIALLSLRGGLELHPGDALCLAGALLYAVFIVATDRLAPGIDGMLLGTWQLGFAGLYGLVFSLVCEVPTLPQTPAQWGAILGLAIVCSAFGFVLQPVAQPHTTPEHTALLFSIEPVASAVLAFFVLGETLPAQGYLGAVLVVTGVVVASLPGREGDQAAPGLDEPVESMPDGSVPVM</sequence>
<feature type="transmembrane region" description="Helical" evidence="8">
    <location>
        <begin position="98"/>
        <end position="116"/>
    </location>
</feature>
<dbReference type="GO" id="GO:0005886">
    <property type="term" value="C:plasma membrane"/>
    <property type="evidence" value="ECO:0007669"/>
    <property type="project" value="UniProtKB-SubCell"/>
</dbReference>
<dbReference type="InterPro" id="IPR000620">
    <property type="entry name" value="EamA_dom"/>
</dbReference>
<reference evidence="10 11" key="1">
    <citation type="submission" date="2020-04" db="EMBL/GenBank/DDBJ databases">
        <title>Collinsella sp. KGMB02528 nov., an anaerobic actinobacterium isolated from human feces.</title>
        <authorList>
            <person name="Han K.-I."/>
            <person name="Eom M.K."/>
            <person name="Kim J.-S."/>
            <person name="Lee K.C."/>
            <person name="Suh M.K."/>
            <person name="Park S.-H."/>
            <person name="Lee J.H."/>
            <person name="Kang S.W."/>
            <person name="Park J.-E."/>
            <person name="Oh B.S."/>
            <person name="Yu S.Y."/>
            <person name="Choi S.-H."/>
            <person name="Lee D.H."/>
            <person name="Yoon H."/>
            <person name="Kim B.-Y."/>
            <person name="Lee J.H."/>
            <person name="Lee J.-S."/>
        </authorList>
    </citation>
    <scope>NUCLEOTIDE SEQUENCE [LARGE SCALE GENOMIC DNA]</scope>
    <source>
        <strain evidence="10 11">KGMB02528</strain>
    </source>
</reference>
<dbReference type="SUPFAM" id="SSF103481">
    <property type="entry name" value="Multidrug resistance efflux transporter EmrE"/>
    <property type="match status" value="2"/>
</dbReference>
<dbReference type="Proteomes" id="UP000546970">
    <property type="component" value="Unassembled WGS sequence"/>
</dbReference>
<evidence type="ECO:0000256" key="1">
    <source>
        <dbReference type="ARBA" id="ARBA00004651"/>
    </source>
</evidence>
<dbReference type="InterPro" id="IPR051258">
    <property type="entry name" value="Diverse_Substrate_Transporter"/>
</dbReference>